<gene>
    <name evidence="2" type="ORF">DZC30_15930</name>
</gene>
<evidence type="ECO:0000259" key="1">
    <source>
        <dbReference type="Pfam" id="PF05050"/>
    </source>
</evidence>
<dbReference type="SUPFAM" id="SSF53335">
    <property type="entry name" value="S-adenosyl-L-methionine-dependent methyltransferases"/>
    <property type="match status" value="1"/>
</dbReference>
<protein>
    <submittedName>
        <fullName evidence="2">FkbM family methyltransferase</fullName>
    </submittedName>
</protein>
<name>A0A373FFR8_COMTE</name>
<dbReference type="AlphaFoldDB" id="A0A373FFR8"/>
<keyword evidence="3" id="KW-1185">Reference proteome</keyword>
<dbReference type="EMBL" id="QURR01000021">
    <property type="protein sequence ID" value="RGE42986.1"/>
    <property type="molecule type" value="Genomic_DNA"/>
</dbReference>
<reference evidence="2 3" key="1">
    <citation type="submission" date="2018-08" db="EMBL/GenBank/DDBJ databases">
        <title>Comamonas testosteroni strain SWCO2.</title>
        <authorList>
            <person name="Jiang N."/>
            <person name="Zhang X.Z."/>
        </authorList>
    </citation>
    <scope>NUCLEOTIDE SEQUENCE [LARGE SCALE GENOMIC DNA]</scope>
    <source>
        <strain evidence="2 3">SWCO2</strain>
    </source>
</reference>
<dbReference type="PANTHER" id="PTHR34203">
    <property type="entry name" value="METHYLTRANSFERASE, FKBM FAMILY PROTEIN"/>
    <property type="match status" value="1"/>
</dbReference>
<dbReference type="GO" id="GO:0032259">
    <property type="term" value="P:methylation"/>
    <property type="evidence" value="ECO:0007669"/>
    <property type="project" value="UniProtKB-KW"/>
</dbReference>
<feature type="domain" description="Methyltransferase FkbM" evidence="1">
    <location>
        <begin position="41"/>
        <end position="199"/>
    </location>
</feature>
<dbReference type="PANTHER" id="PTHR34203:SF15">
    <property type="entry name" value="SLL1173 PROTEIN"/>
    <property type="match status" value="1"/>
</dbReference>
<dbReference type="Gene3D" id="3.40.50.150">
    <property type="entry name" value="Vaccinia Virus protein VP39"/>
    <property type="match status" value="1"/>
</dbReference>
<dbReference type="InterPro" id="IPR029063">
    <property type="entry name" value="SAM-dependent_MTases_sf"/>
</dbReference>
<dbReference type="GO" id="GO:0008168">
    <property type="term" value="F:methyltransferase activity"/>
    <property type="evidence" value="ECO:0007669"/>
    <property type="project" value="UniProtKB-KW"/>
</dbReference>
<dbReference type="OrthoDB" id="2529130at2"/>
<keyword evidence="2" id="KW-0489">Methyltransferase</keyword>
<keyword evidence="2" id="KW-0808">Transferase</keyword>
<dbReference type="InterPro" id="IPR052514">
    <property type="entry name" value="SAM-dependent_MTase"/>
</dbReference>
<accession>A0A373FFR8</accession>
<dbReference type="Pfam" id="PF05050">
    <property type="entry name" value="Methyltransf_21"/>
    <property type="match status" value="1"/>
</dbReference>
<evidence type="ECO:0000313" key="2">
    <source>
        <dbReference type="EMBL" id="RGE42986.1"/>
    </source>
</evidence>
<dbReference type="NCBIfam" id="TIGR01444">
    <property type="entry name" value="fkbM_fam"/>
    <property type="match status" value="1"/>
</dbReference>
<proteinExistence type="predicted"/>
<comment type="caution">
    <text evidence="2">The sequence shown here is derived from an EMBL/GenBank/DDBJ whole genome shotgun (WGS) entry which is preliminary data.</text>
</comment>
<sequence>MIFNRHDNTIGRSLQHYGEWSEPETFLFTQFLTLGDVAVEAGANIGTHTVMLSQAVGDSGKVYAFEPQRHSFQLLCTNLVINQRLNVHAHQWAIGDTDGRIDFPAIAPGHDDNFGAVSLLFASQAQQTESVPVQRIDTLNLARVDFLKADVEGYEVQVLQGAMQTIERCRPILHLEYLSHYSSDSSARYFELLAPLGYRLWFFISPLYNSQNHLGNPVNLFEGLWSFDMICIPKERGLMQGLPEMLAPGETSRCTDINAWRSAQFVRP</sequence>
<organism evidence="2 3">
    <name type="scientific">Comamonas testosteroni</name>
    <name type="common">Pseudomonas testosteroni</name>
    <dbReference type="NCBI Taxonomy" id="285"/>
    <lineage>
        <taxon>Bacteria</taxon>
        <taxon>Pseudomonadati</taxon>
        <taxon>Pseudomonadota</taxon>
        <taxon>Betaproteobacteria</taxon>
        <taxon>Burkholderiales</taxon>
        <taxon>Comamonadaceae</taxon>
        <taxon>Comamonas</taxon>
    </lineage>
</organism>
<evidence type="ECO:0000313" key="3">
    <source>
        <dbReference type="Proteomes" id="UP000261948"/>
    </source>
</evidence>
<dbReference type="Proteomes" id="UP000261948">
    <property type="component" value="Unassembled WGS sequence"/>
</dbReference>
<dbReference type="InterPro" id="IPR006342">
    <property type="entry name" value="FkbM_mtfrase"/>
</dbReference>